<reference evidence="6" key="1">
    <citation type="submission" date="2017-05" db="EMBL/GenBank/DDBJ databases">
        <title>Complete and WGS of Bordetella genogroups.</title>
        <authorList>
            <person name="Spilker T."/>
            <person name="Lipuma J."/>
        </authorList>
    </citation>
    <scope>NUCLEOTIDE SEQUENCE [LARGE SCALE GENOMIC DNA]</scope>
    <source>
        <strain evidence="6">AU8256</strain>
    </source>
</reference>
<evidence type="ECO:0000313" key="5">
    <source>
        <dbReference type="EMBL" id="OZI79369.1"/>
    </source>
</evidence>
<gene>
    <name evidence="5" type="ORF">CAL24_05405</name>
</gene>
<dbReference type="EMBL" id="NEVT01000003">
    <property type="protein sequence ID" value="OZI79369.1"/>
    <property type="molecule type" value="Genomic_DNA"/>
</dbReference>
<dbReference type="CDD" id="cd07377">
    <property type="entry name" value="WHTH_GntR"/>
    <property type="match status" value="1"/>
</dbReference>
<protein>
    <submittedName>
        <fullName evidence="5">GntR family transcriptional regulator</fullName>
    </submittedName>
</protein>
<evidence type="ECO:0000256" key="1">
    <source>
        <dbReference type="ARBA" id="ARBA00023015"/>
    </source>
</evidence>
<evidence type="ECO:0000259" key="4">
    <source>
        <dbReference type="PROSITE" id="PS50949"/>
    </source>
</evidence>
<keyword evidence="2" id="KW-0238">DNA-binding</keyword>
<keyword evidence="3" id="KW-0804">Transcription</keyword>
<sequence>MERLTTRTAQAFSPATPIADRISRQLRDDIIGGRLPPGTQLVEVDLSAKYEASRNTIREVLHQLGREGLATFVRHKGVVVRRMQSSELRDIYAARRALELHAISRGRPLDAAALDAMRTTLDMAERALAGKRWRDVGTLSLQIHQQIVAMLGSPLLDDFFQTLCAQLRLVFASHPDESQIQTSDWIRREKRIYQYLGKDNRAGALRELETYLDLSERTLLNVVEQYNQ</sequence>
<dbReference type="InterPro" id="IPR036390">
    <property type="entry name" value="WH_DNA-bd_sf"/>
</dbReference>
<dbReference type="AlphaFoldDB" id="A0A261VZD9"/>
<name>A0A261VZD9_9BORD</name>
<evidence type="ECO:0000313" key="6">
    <source>
        <dbReference type="Proteomes" id="UP000215633"/>
    </source>
</evidence>
<dbReference type="Pfam" id="PF00392">
    <property type="entry name" value="GntR"/>
    <property type="match status" value="1"/>
</dbReference>
<dbReference type="GO" id="GO:0003700">
    <property type="term" value="F:DNA-binding transcription factor activity"/>
    <property type="evidence" value="ECO:0007669"/>
    <property type="project" value="InterPro"/>
</dbReference>
<dbReference type="InterPro" id="IPR036388">
    <property type="entry name" value="WH-like_DNA-bd_sf"/>
</dbReference>
<dbReference type="PROSITE" id="PS50949">
    <property type="entry name" value="HTH_GNTR"/>
    <property type="match status" value="1"/>
</dbReference>
<dbReference type="SUPFAM" id="SSF48008">
    <property type="entry name" value="GntR ligand-binding domain-like"/>
    <property type="match status" value="1"/>
</dbReference>
<evidence type="ECO:0000256" key="3">
    <source>
        <dbReference type="ARBA" id="ARBA00023163"/>
    </source>
</evidence>
<dbReference type="SMART" id="SM00345">
    <property type="entry name" value="HTH_GNTR"/>
    <property type="match status" value="1"/>
</dbReference>
<dbReference type="Proteomes" id="UP000215633">
    <property type="component" value="Unassembled WGS sequence"/>
</dbReference>
<proteinExistence type="predicted"/>
<dbReference type="SUPFAM" id="SSF46785">
    <property type="entry name" value="Winged helix' DNA-binding domain"/>
    <property type="match status" value="1"/>
</dbReference>
<dbReference type="Gene3D" id="1.20.120.530">
    <property type="entry name" value="GntR ligand-binding domain-like"/>
    <property type="match status" value="1"/>
</dbReference>
<dbReference type="InterPro" id="IPR000524">
    <property type="entry name" value="Tscrpt_reg_HTH_GntR"/>
</dbReference>
<dbReference type="Pfam" id="PF07729">
    <property type="entry name" value="FCD"/>
    <property type="match status" value="1"/>
</dbReference>
<dbReference type="Gene3D" id="1.10.10.10">
    <property type="entry name" value="Winged helix-like DNA-binding domain superfamily/Winged helix DNA-binding domain"/>
    <property type="match status" value="1"/>
</dbReference>
<dbReference type="InterPro" id="IPR008920">
    <property type="entry name" value="TF_FadR/GntR_C"/>
</dbReference>
<feature type="domain" description="HTH gntR-type" evidence="4">
    <location>
        <begin position="16"/>
        <end position="83"/>
    </location>
</feature>
<accession>A0A261VZD9</accession>
<keyword evidence="1" id="KW-0805">Transcription regulation</keyword>
<dbReference type="PANTHER" id="PTHR43537:SF45">
    <property type="entry name" value="GNTR FAMILY REGULATORY PROTEIN"/>
    <property type="match status" value="1"/>
</dbReference>
<dbReference type="SMART" id="SM00895">
    <property type="entry name" value="FCD"/>
    <property type="match status" value="1"/>
</dbReference>
<keyword evidence="6" id="KW-1185">Reference proteome</keyword>
<dbReference type="GO" id="GO:0003677">
    <property type="term" value="F:DNA binding"/>
    <property type="evidence" value="ECO:0007669"/>
    <property type="project" value="UniProtKB-KW"/>
</dbReference>
<evidence type="ECO:0000256" key="2">
    <source>
        <dbReference type="ARBA" id="ARBA00023125"/>
    </source>
</evidence>
<dbReference type="InterPro" id="IPR011711">
    <property type="entry name" value="GntR_C"/>
</dbReference>
<organism evidence="5 6">
    <name type="scientific">Bordetella genomosp. 2</name>
    <dbReference type="NCBI Taxonomy" id="1983456"/>
    <lineage>
        <taxon>Bacteria</taxon>
        <taxon>Pseudomonadati</taxon>
        <taxon>Pseudomonadota</taxon>
        <taxon>Betaproteobacteria</taxon>
        <taxon>Burkholderiales</taxon>
        <taxon>Alcaligenaceae</taxon>
        <taxon>Bordetella</taxon>
    </lineage>
</organism>
<dbReference type="RefSeq" id="WP_051439614.1">
    <property type="nucleotide sequence ID" value="NZ_NEVT01000003.1"/>
</dbReference>
<dbReference type="PANTHER" id="PTHR43537">
    <property type="entry name" value="TRANSCRIPTIONAL REGULATOR, GNTR FAMILY"/>
    <property type="match status" value="1"/>
</dbReference>
<comment type="caution">
    <text evidence="5">The sequence shown here is derived from an EMBL/GenBank/DDBJ whole genome shotgun (WGS) entry which is preliminary data.</text>
</comment>